<dbReference type="AlphaFoldDB" id="A0A506UF34"/>
<evidence type="ECO:0000256" key="7">
    <source>
        <dbReference type="ARBA" id="ARBA00023136"/>
    </source>
</evidence>
<feature type="domain" description="ABC transporter" evidence="8">
    <location>
        <begin position="11"/>
        <end position="261"/>
    </location>
</feature>
<keyword evidence="10" id="KW-1185">Reference proteome</keyword>
<dbReference type="FunFam" id="3.40.50.300:FF:000016">
    <property type="entry name" value="Oligopeptide ABC transporter ATP-binding component"/>
    <property type="match status" value="1"/>
</dbReference>
<keyword evidence="3" id="KW-0813">Transport</keyword>
<dbReference type="PANTHER" id="PTHR43297:SF2">
    <property type="entry name" value="DIPEPTIDE TRANSPORT ATP-BINDING PROTEIN DPPD"/>
    <property type="match status" value="1"/>
</dbReference>
<dbReference type="Pfam" id="PF08352">
    <property type="entry name" value="oligo_HPY"/>
    <property type="match status" value="1"/>
</dbReference>
<evidence type="ECO:0000256" key="6">
    <source>
        <dbReference type="ARBA" id="ARBA00022840"/>
    </source>
</evidence>
<dbReference type="InterPro" id="IPR003439">
    <property type="entry name" value="ABC_transporter-like_ATP-bd"/>
</dbReference>
<evidence type="ECO:0000256" key="4">
    <source>
        <dbReference type="ARBA" id="ARBA00022475"/>
    </source>
</evidence>
<proteinExistence type="inferred from homology"/>
<evidence type="ECO:0000259" key="8">
    <source>
        <dbReference type="PROSITE" id="PS50893"/>
    </source>
</evidence>
<evidence type="ECO:0000256" key="5">
    <source>
        <dbReference type="ARBA" id="ARBA00022741"/>
    </source>
</evidence>
<gene>
    <name evidence="9" type="ORF">FJU08_03585</name>
</gene>
<dbReference type="InterPro" id="IPR027417">
    <property type="entry name" value="P-loop_NTPase"/>
</dbReference>
<keyword evidence="5" id="KW-0547">Nucleotide-binding</keyword>
<dbReference type="RefSeq" id="WP_141147618.1">
    <property type="nucleotide sequence ID" value="NZ_VHLG01000002.1"/>
</dbReference>
<comment type="subcellular location">
    <subcellularLocation>
        <location evidence="1">Cell inner membrane</location>
        <topology evidence="1">Peripheral membrane protein</topology>
    </subcellularLocation>
</comment>
<keyword evidence="4" id="KW-1003">Cell membrane</keyword>
<dbReference type="GO" id="GO:0005524">
    <property type="term" value="F:ATP binding"/>
    <property type="evidence" value="ECO:0007669"/>
    <property type="project" value="UniProtKB-KW"/>
</dbReference>
<evidence type="ECO:0000313" key="9">
    <source>
        <dbReference type="EMBL" id="TPW32106.1"/>
    </source>
</evidence>
<dbReference type="EMBL" id="VHLG01000002">
    <property type="protein sequence ID" value="TPW32106.1"/>
    <property type="molecule type" value="Genomic_DNA"/>
</dbReference>
<dbReference type="InterPro" id="IPR013563">
    <property type="entry name" value="Oligopep_ABC_C"/>
</dbReference>
<evidence type="ECO:0000256" key="2">
    <source>
        <dbReference type="ARBA" id="ARBA00005417"/>
    </source>
</evidence>
<dbReference type="CDD" id="cd03257">
    <property type="entry name" value="ABC_NikE_OppD_transporters"/>
    <property type="match status" value="1"/>
</dbReference>
<comment type="caution">
    <text evidence="9">The sequence shown here is derived from an EMBL/GenBank/DDBJ whole genome shotgun (WGS) entry which is preliminary data.</text>
</comment>
<sequence>MNNITAAAPVLTIDHMSAAFKTRRGSVEALSDINLQLQAGEILALVGESGAGKSLTSSCVNGLLPRNCSITSGEIRLSGKRIDRLGTRAMEKIRGAEIGTVFQDPLTSLNPLFTVCEQIVRTLKAHRVMTREAAEAEALRLLEEVGIPAARQRLHCYPHEFSGGMRQRVVIAMALALRPGLIIADEPTTALDVSIQAQILDLLRRLSREHGSSVILVTHDMGVVAETADRVAVLYAGRIVETGPVADVLLKPAHPYTKGLLSAIPSLERKVERLPQIPGAMPSMHAVPHGCAFHPRCPVATDACMAERPAFVSAGERLVACLHAGEIR</sequence>
<dbReference type="NCBIfam" id="TIGR01727">
    <property type="entry name" value="oligo_HPY"/>
    <property type="match status" value="1"/>
</dbReference>
<dbReference type="GO" id="GO:0016887">
    <property type="term" value="F:ATP hydrolysis activity"/>
    <property type="evidence" value="ECO:0007669"/>
    <property type="project" value="InterPro"/>
</dbReference>
<dbReference type="PANTHER" id="PTHR43297">
    <property type="entry name" value="OLIGOPEPTIDE TRANSPORT ATP-BINDING PROTEIN APPD"/>
    <property type="match status" value="1"/>
</dbReference>
<organism evidence="9 10">
    <name type="scientific">Martelella alba</name>
    <dbReference type="NCBI Taxonomy" id="2590451"/>
    <lineage>
        <taxon>Bacteria</taxon>
        <taxon>Pseudomonadati</taxon>
        <taxon>Pseudomonadota</taxon>
        <taxon>Alphaproteobacteria</taxon>
        <taxon>Hyphomicrobiales</taxon>
        <taxon>Aurantimonadaceae</taxon>
        <taxon>Martelella</taxon>
    </lineage>
</organism>
<name>A0A506UF34_9HYPH</name>
<dbReference type="InterPro" id="IPR003593">
    <property type="entry name" value="AAA+_ATPase"/>
</dbReference>
<dbReference type="SMART" id="SM00382">
    <property type="entry name" value="AAA"/>
    <property type="match status" value="1"/>
</dbReference>
<dbReference type="InterPro" id="IPR017871">
    <property type="entry name" value="ABC_transporter-like_CS"/>
</dbReference>
<evidence type="ECO:0000256" key="3">
    <source>
        <dbReference type="ARBA" id="ARBA00022448"/>
    </source>
</evidence>
<dbReference type="Pfam" id="PF00005">
    <property type="entry name" value="ABC_tran"/>
    <property type="match status" value="1"/>
</dbReference>
<reference evidence="9 10" key="1">
    <citation type="submission" date="2019-06" db="EMBL/GenBank/DDBJ databases">
        <authorList>
            <person name="Li M."/>
        </authorList>
    </citation>
    <scope>NUCLEOTIDE SEQUENCE [LARGE SCALE GENOMIC DNA]</scope>
    <source>
        <strain evidence="9 10">BGMRC2036</strain>
    </source>
</reference>
<evidence type="ECO:0000313" key="10">
    <source>
        <dbReference type="Proteomes" id="UP000318801"/>
    </source>
</evidence>
<accession>A0A506UF34</accession>
<keyword evidence="7" id="KW-0472">Membrane</keyword>
<dbReference type="PROSITE" id="PS00211">
    <property type="entry name" value="ABC_TRANSPORTER_1"/>
    <property type="match status" value="1"/>
</dbReference>
<comment type="similarity">
    <text evidence="2">Belongs to the ABC transporter superfamily.</text>
</comment>
<dbReference type="GO" id="GO:0015833">
    <property type="term" value="P:peptide transport"/>
    <property type="evidence" value="ECO:0007669"/>
    <property type="project" value="InterPro"/>
</dbReference>
<dbReference type="SUPFAM" id="SSF52540">
    <property type="entry name" value="P-loop containing nucleoside triphosphate hydrolases"/>
    <property type="match status" value="1"/>
</dbReference>
<dbReference type="GO" id="GO:0005886">
    <property type="term" value="C:plasma membrane"/>
    <property type="evidence" value="ECO:0007669"/>
    <property type="project" value="UniProtKB-SubCell"/>
</dbReference>
<dbReference type="GO" id="GO:0055085">
    <property type="term" value="P:transmembrane transport"/>
    <property type="evidence" value="ECO:0007669"/>
    <property type="project" value="UniProtKB-ARBA"/>
</dbReference>
<evidence type="ECO:0000256" key="1">
    <source>
        <dbReference type="ARBA" id="ARBA00004417"/>
    </source>
</evidence>
<keyword evidence="6 9" id="KW-0067">ATP-binding</keyword>
<dbReference type="Gene3D" id="3.40.50.300">
    <property type="entry name" value="P-loop containing nucleotide triphosphate hydrolases"/>
    <property type="match status" value="1"/>
</dbReference>
<dbReference type="Proteomes" id="UP000318801">
    <property type="component" value="Unassembled WGS sequence"/>
</dbReference>
<dbReference type="InterPro" id="IPR050388">
    <property type="entry name" value="ABC_Ni/Peptide_Import"/>
</dbReference>
<dbReference type="OrthoDB" id="9815712at2"/>
<protein>
    <submittedName>
        <fullName evidence="9">ABC transporter ATP-binding protein</fullName>
    </submittedName>
</protein>
<dbReference type="PROSITE" id="PS50893">
    <property type="entry name" value="ABC_TRANSPORTER_2"/>
    <property type="match status" value="1"/>
</dbReference>